<organism evidence="7 8">
    <name type="scientific">Paucimonas lemoignei</name>
    <name type="common">Pseudomonas lemoignei</name>
    <dbReference type="NCBI Taxonomy" id="29443"/>
    <lineage>
        <taxon>Bacteria</taxon>
        <taxon>Pseudomonadati</taxon>
        <taxon>Pseudomonadota</taxon>
        <taxon>Betaproteobacteria</taxon>
        <taxon>Burkholderiales</taxon>
        <taxon>Burkholderiaceae</taxon>
        <taxon>Paucimonas</taxon>
    </lineage>
</organism>
<dbReference type="EMBL" id="SLZQ01000004">
    <property type="protein sequence ID" value="TCS37225.1"/>
    <property type="molecule type" value="Genomic_DNA"/>
</dbReference>
<dbReference type="InterPro" id="IPR023380">
    <property type="entry name" value="DsbB-like_sf"/>
</dbReference>
<keyword evidence="8" id="KW-1185">Reference proteome</keyword>
<dbReference type="Proteomes" id="UP000295382">
    <property type="component" value="Unassembled WGS sequence"/>
</dbReference>
<evidence type="ECO:0000313" key="8">
    <source>
        <dbReference type="Proteomes" id="UP000295382"/>
    </source>
</evidence>
<evidence type="ECO:0000313" key="7">
    <source>
        <dbReference type="EMBL" id="TCS37225.1"/>
    </source>
</evidence>
<dbReference type="GO" id="GO:0005886">
    <property type="term" value="C:plasma membrane"/>
    <property type="evidence" value="ECO:0007669"/>
    <property type="project" value="UniProtKB-SubCell"/>
</dbReference>
<feature type="transmembrane region" description="Helical" evidence="6">
    <location>
        <begin position="64"/>
        <end position="85"/>
    </location>
</feature>
<dbReference type="GO" id="GO:0006457">
    <property type="term" value="P:protein folding"/>
    <property type="evidence" value="ECO:0007669"/>
    <property type="project" value="InterPro"/>
</dbReference>
<dbReference type="Gene3D" id="1.20.1550.10">
    <property type="entry name" value="DsbB-like"/>
    <property type="match status" value="1"/>
</dbReference>
<dbReference type="PANTHER" id="PTHR36570:SF3">
    <property type="entry name" value="DISULFIDE BOND FORMATION PROTEIN B"/>
    <property type="match status" value="1"/>
</dbReference>
<dbReference type="AlphaFoldDB" id="A0A4R3HYE2"/>
<dbReference type="NCBIfam" id="NF002552">
    <property type="entry name" value="PRK02110.1"/>
    <property type="match status" value="1"/>
</dbReference>
<keyword evidence="5 6" id="KW-0472">Membrane</keyword>
<feature type="transmembrane region" description="Helical" evidence="6">
    <location>
        <begin position="39"/>
        <end position="57"/>
    </location>
</feature>
<dbReference type="Pfam" id="PF02600">
    <property type="entry name" value="DsbB"/>
    <property type="match status" value="1"/>
</dbReference>
<dbReference type="PANTHER" id="PTHR36570">
    <property type="entry name" value="DISULFIDE BOND FORMATION PROTEIN B"/>
    <property type="match status" value="1"/>
</dbReference>
<dbReference type="GO" id="GO:0015035">
    <property type="term" value="F:protein-disulfide reductase activity"/>
    <property type="evidence" value="ECO:0007669"/>
    <property type="project" value="InterPro"/>
</dbReference>
<keyword evidence="3 6" id="KW-0812">Transmembrane</keyword>
<gene>
    <name evidence="7" type="ORF">EDC30_10423</name>
</gene>
<feature type="transmembrane region" description="Helical" evidence="6">
    <location>
        <begin position="134"/>
        <end position="154"/>
    </location>
</feature>
<proteinExistence type="predicted"/>
<reference evidence="7 8" key="1">
    <citation type="submission" date="2019-03" db="EMBL/GenBank/DDBJ databases">
        <title>Genomic Encyclopedia of Type Strains, Phase IV (KMG-IV): sequencing the most valuable type-strain genomes for metagenomic binning, comparative biology and taxonomic classification.</title>
        <authorList>
            <person name="Goeker M."/>
        </authorList>
    </citation>
    <scope>NUCLEOTIDE SEQUENCE [LARGE SCALE GENOMIC DNA]</scope>
    <source>
        <strain evidence="7 8">DSM 7445</strain>
    </source>
</reference>
<keyword evidence="2" id="KW-1003">Cell membrane</keyword>
<comment type="caution">
    <text evidence="7">The sequence shown here is derived from an EMBL/GenBank/DDBJ whole genome shotgun (WGS) entry which is preliminary data.</text>
</comment>
<name>A0A4R3HYE2_PAULE</name>
<evidence type="ECO:0000256" key="2">
    <source>
        <dbReference type="ARBA" id="ARBA00022475"/>
    </source>
</evidence>
<accession>A0A4R3HYE2</accession>
<dbReference type="RefSeq" id="WP_243656690.1">
    <property type="nucleotide sequence ID" value="NZ_SLZQ01000004.1"/>
</dbReference>
<evidence type="ECO:0000256" key="6">
    <source>
        <dbReference type="SAM" id="Phobius"/>
    </source>
</evidence>
<dbReference type="InterPro" id="IPR003752">
    <property type="entry name" value="DiS_bond_form_DsbB/BdbC"/>
</dbReference>
<evidence type="ECO:0000256" key="1">
    <source>
        <dbReference type="ARBA" id="ARBA00004651"/>
    </source>
</evidence>
<dbReference type="InterPro" id="IPR050183">
    <property type="entry name" value="DsbB"/>
</dbReference>
<evidence type="ECO:0000256" key="3">
    <source>
        <dbReference type="ARBA" id="ARBA00022692"/>
    </source>
</evidence>
<evidence type="ECO:0000256" key="4">
    <source>
        <dbReference type="ARBA" id="ARBA00022989"/>
    </source>
</evidence>
<evidence type="ECO:0000256" key="5">
    <source>
        <dbReference type="ARBA" id="ARBA00023136"/>
    </source>
</evidence>
<sequence length="158" mass="16880">MKQTKLVLLGVAIAAIALLGAALYLQFNKGMLPCPWCIIQRYIFAAIALICLIAAFLPQGAARAGAGLGFLTSLGGIGAGSWLLWVQANPNVSCGIDPLETSLNKVFLAELLPAVFKADGLCTTQYPPLLGLSVAQWSTVWFAIFAIVLGWTAFKRRR</sequence>
<protein>
    <submittedName>
        <fullName evidence="7">Thiol:disulfide interchange protein DsbB</fullName>
    </submittedName>
</protein>
<keyword evidence="4 6" id="KW-1133">Transmembrane helix</keyword>
<dbReference type="SUPFAM" id="SSF158442">
    <property type="entry name" value="DsbB-like"/>
    <property type="match status" value="1"/>
</dbReference>
<comment type="subcellular location">
    <subcellularLocation>
        <location evidence="1">Cell membrane</location>
        <topology evidence="1">Multi-pass membrane protein</topology>
    </subcellularLocation>
</comment>
<feature type="transmembrane region" description="Helical" evidence="6">
    <location>
        <begin position="7"/>
        <end position="27"/>
    </location>
</feature>